<dbReference type="EMBL" id="QGNW01000846">
    <property type="protein sequence ID" value="RVW60756.1"/>
    <property type="molecule type" value="Genomic_DNA"/>
</dbReference>
<evidence type="ECO:0000313" key="3">
    <source>
        <dbReference type="EMBL" id="RVW60756.1"/>
    </source>
</evidence>
<protein>
    <submittedName>
        <fullName evidence="3">7-deoxyloganetic acid glucosyltransferase</fullName>
    </submittedName>
</protein>
<comment type="caution">
    <text evidence="3">The sequence shown here is derived from an EMBL/GenBank/DDBJ whole genome shotgun (WGS) entry which is preliminary data.</text>
</comment>
<proteinExistence type="inferred from homology"/>
<feature type="signal peptide" evidence="2">
    <location>
        <begin position="1"/>
        <end position="18"/>
    </location>
</feature>
<name>A0A438FL64_VITVI</name>
<dbReference type="PANTHER" id="PTHR11926">
    <property type="entry name" value="GLUCOSYL/GLUCURONOSYL TRANSFERASES"/>
    <property type="match status" value="1"/>
</dbReference>
<dbReference type="GO" id="GO:0016740">
    <property type="term" value="F:transferase activity"/>
    <property type="evidence" value="ECO:0007669"/>
    <property type="project" value="UniProtKB-KW"/>
</dbReference>
<keyword evidence="2" id="KW-0732">Signal</keyword>
<sequence>MDSPHVFIFPFPLKLTELLCLGGLQVTFLNSNSNYHRLLCYSSSILDRFTRYPGFRFETISDGLPMEHPRTDHKDIFDGLRTTTKPLFREKMISWCQSSETHPPVTCIIADGILTFAIDVADEVGVPIIIFRTASACSFWAYFSLDQLIEAGEFPSKLDTWKDEKRSVTWFVKGYRERCGGSVWSRAGIIHCRDE</sequence>
<gene>
    <name evidence="3" type="primary">UGT709C2_9</name>
    <name evidence="3" type="ORF">CK203_033584</name>
</gene>
<dbReference type="PANTHER" id="PTHR11926:SF1392">
    <property type="entry name" value="GLYCOSYLTRANSFERASE"/>
    <property type="match status" value="1"/>
</dbReference>
<reference evidence="3 4" key="1">
    <citation type="journal article" date="2018" name="PLoS Genet.">
        <title>Population sequencing reveals clonal diversity and ancestral inbreeding in the grapevine cultivar Chardonnay.</title>
        <authorList>
            <person name="Roach M.J."/>
            <person name="Johnson D.L."/>
            <person name="Bohlmann J."/>
            <person name="van Vuuren H.J."/>
            <person name="Jones S.J."/>
            <person name="Pretorius I.S."/>
            <person name="Schmidt S.A."/>
            <person name="Borneman A.R."/>
        </authorList>
    </citation>
    <scope>NUCLEOTIDE SEQUENCE [LARGE SCALE GENOMIC DNA]</scope>
    <source>
        <strain evidence="4">cv. Chardonnay</strain>
        <tissue evidence="3">Leaf</tissue>
    </source>
</reference>
<comment type="similarity">
    <text evidence="1">Belongs to the UDP-glycosyltransferase family.</text>
</comment>
<evidence type="ECO:0000256" key="1">
    <source>
        <dbReference type="ARBA" id="ARBA00009995"/>
    </source>
</evidence>
<feature type="chain" id="PRO_5019568970" evidence="2">
    <location>
        <begin position="19"/>
        <end position="195"/>
    </location>
</feature>
<dbReference type="Gene3D" id="3.40.50.2000">
    <property type="entry name" value="Glycogen Phosphorylase B"/>
    <property type="match status" value="1"/>
</dbReference>
<dbReference type="SUPFAM" id="SSF53756">
    <property type="entry name" value="UDP-Glycosyltransferase/glycogen phosphorylase"/>
    <property type="match status" value="1"/>
</dbReference>
<keyword evidence="3" id="KW-0808">Transferase</keyword>
<dbReference type="Proteomes" id="UP000288805">
    <property type="component" value="Unassembled WGS sequence"/>
</dbReference>
<dbReference type="AlphaFoldDB" id="A0A438FL64"/>
<accession>A0A438FL64</accession>
<evidence type="ECO:0000313" key="4">
    <source>
        <dbReference type="Proteomes" id="UP000288805"/>
    </source>
</evidence>
<evidence type="ECO:0000256" key="2">
    <source>
        <dbReference type="SAM" id="SignalP"/>
    </source>
</evidence>
<organism evidence="3 4">
    <name type="scientific">Vitis vinifera</name>
    <name type="common">Grape</name>
    <dbReference type="NCBI Taxonomy" id="29760"/>
    <lineage>
        <taxon>Eukaryota</taxon>
        <taxon>Viridiplantae</taxon>
        <taxon>Streptophyta</taxon>
        <taxon>Embryophyta</taxon>
        <taxon>Tracheophyta</taxon>
        <taxon>Spermatophyta</taxon>
        <taxon>Magnoliopsida</taxon>
        <taxon>eudicotyledons</taxon>
        <taxon>Gunneridae</taxon>
        <taxon>Pentapetalae</taxon>
        <taxon>rosids</taxon>
        <taxon>Vitales</taxon>
        <taxon>Vitaceae</taxon>
        <taxon>Viteae</taxon>
        <taxon>Vitis</taxon>
    </lineage>
</organism>